<keyword evidence="4 6" id="KW-1133">Transmembrane helix</keyword>
<feature type="transmembrane region" description="Helical" evidence="6">
    <location>
        <begin position="12"/>
        <end position="34"/>
    </location>
</feature>
<reference evidence="9" key="1">
    <citation type="submission" date="2016-04" db="EMBL/GenBank/DDBJ databases">
        <title>Complete Genome Sequences of Twelve Strains of a Stable Defined Moderately Diverse Mouse Microbiota 2 (sDMDMm2).</title>
        <authorList>
            <person name="Uchimura Y."/>
            <person name="Wyss M."/>
            <person name="Brugiroux S."/>
            <person name="Limenitakis J.P."/>
            <person name="Stecher B."/>
            <person name="McCoy K.D."/>
            <person name="Macpherson A.J."/>
        </authorList>
    </citation>
    <scope>NUCLEOTIDE SEQUENCE [LARGE SCALE GENOMIC DNA]</scope>
    <source>
        <strain evidence="9">YL27</strain>
    </source>
</reference>
<accession>A0A1Z2XHP5</accession>
<dbReference type="PANTHER" id="PTHR32322:SF2">
    <property type="entry name" value="EAMA DOMAIN-CONTAINING PROTEIN"/>
    <property type="match status" value="1"/>
</dbReference>
<dbReference type="InterPro" id="IPR050638">
    <property type="entry name" value="AA-Vitamin_Transporters"/>
</dbReference>
<feature type="transmembrane region" description="Helical" evidence="6">
    <location>
        <begin position="181"/>
        <end position="201"/>
    </location>
</feature>
<dbReference type="InterPro" id="IPR000620">
    <property type="entry name" value="EamA_dom"/>
</dbReference>
<dbReference type="Pfam" id="PF00892">
    <property type="entry name" value="EamA"/>
    <property type="match status" value="2"/>
</dbReference>
<evidence type="ECO:0000256" key="1">
    <source>
        <dbReference type="ARBA" id="ARBA00004141"/>
    </source>
</evidence>
<evidence type="ECO:0000256" key="2">
    <source>
        <dbReference type="ARBA" id="ARBA00007362"/>
    </source>
</evidence>
<feature type="transmembrane region" description="Helical" evidence="6">
    <location>
        <begin position="40"/>
        <end position="59"/>
    </location>
</feature>
<dbReference type="GO" id="GO:0016020">
    <property type="term" value="C:membrane"/>
    <property type="evidence" value="ECO:0007669"/>
    <property type="project" value="UniProtKB-SubCell"/>
</dbReference>
<feature type="transmembrane region" description="Helical" evidence="6">
    <location>
        <begin position="129"/>
        <end position="148"/>
    </location>
</feature>
<protein>
    <submittedName>
        <fullName evidence="8">EamA family transporter</fullName>
    </submittedName>
</protein>
<dbReference type="OrthoDB" id="9811486at2"/>
<evidence type="ECO:0000256" key="4">
    <source>
        <dbReference type="ARBA" id="ARBA00022989"/>
    </source>
</evidence>
<comment type="subcellular location">
    <subcellularLocation>
        <location evidence="1">Membrane</location>
        <topology evidence="1">Multi-pass membrane protein</topology>
    </subcellularLocation>
</comment>
<evidence type="ECO:0000313" key="9">
    <source>
        <dbReference type="Proteomes" id="UP000186351"/>
    </source>
</evidence>
<gene>
    <name evidence="8" type="ORF">A4V02_09595</name>
</gene>
<dbReference type="SUPFAM" id="SSF103481">
    <property type="entry name" value="Multidrug resistance efflux transporter EmrE"/>
    <property type="match status" value="2"/>
</dbReference>
<dbReference type="PANTHER" id="PTHR32322">
    <property type="entry name" value="INNER MEMBRANE TRANSPORTER"/>
    <property type="match status" value="1"/>
</dbReference>
<evidence type="ECO:0000313" key="8">
    <source>
        <dbReference type="EMBL" id="ANU63951.1"/>
    </source>
</evidence>
<feature type="transmembrane region" description="Helical" evidence="6">
    <location>
        <begin position="251"/>
        <end position="268"/>
    </location>
</feature>
<feature type="transmembrane region" description="Helical" evidence="6">
    <location>
        <begin position="221"/>
        <end position="239"/>
    </location>
</feature>
<sequence>MKIDLKGHVSMFGANAIWGVMSPIAKFVMISGTITPLVVTNLRIAGAMILFWLVSLCMKPEHVGSKDMAKLFGASLLAIIFNQGCFITGLGMTSPTNASIITTSMPLWAMVLAAFFLKEPITGKKIMGIAAGATGAVLLILGGSSAAGAVSSSIWGDLIVMTAQLSYALYIVLFKDFVSRYSIFTVMKWMFTFAFICMVPFSTRQLSETRWDAVTSMEWGALSLVVVGATFVSYILVVIGQKRLRPTVAGMYNYIQPLVACIGAILWGMDTFGITKAFAILLIFAGVFLVTMSKSRKDMEAEENTISEIADPGLAHEI</sequence>
<dbReference type="RefSeq" id="WP_068961249.1">
    <property type="nucleotide sequence ID" value="NZ_CATLMG010000084.1"/>
</dbReference>
<feature type="transmembrane region" description="Helical" evidence="6">
    <location>
        <begin position="71"/>
        <end position="92"/>
    </location>
</feature>
<dbReference type="InterPro" id="IPR037185">
    <property type="entry name" value="EmrE-like"/>
</dbReference>
<evidence type="ECO:0000256" key="5">
    <source>
        <dbReference type="ARBA" id="ARBA00023136"/>
    </source>
</evidence>
<proteinExistence type="inferred from homology"/>
<keyword evidence="5 6" id="KW-0472">Membrane</keyword>
<feature type="transmembrane region" description="Helical" evidence="6">
    <location>
        <begin position="154"/>
        <end position="174"/>
    </location>
</feature>
<evidence type="ECO:0000256" key="6">
    <source>
        <dbReference type="SAM" id="Phobius"/>
    </source>
</evidence>
<organism evidence="8 9">
    <name type="scientific">Muribaculum intestinale</name>
    <dbReference type="NCBI Taxonomy" id="1796646"/>
    <lineage>
        <taxon>Bacteria</taxon>
        <taxon>Pseudomonadati</taxon>
        <taxon>Bacteroidota</taxon>
        <taxon>Bacteroidia</taxon>
        <taxon>Bacteroidales</taxon>
        <taxon>Muribaculaceae</taxon>
        <taxon>Muribaculum</taxon>
    </lineage>
</organism>
<feature type="transmembrane region" description="Helical" evidence="6">
    <location>
        <begin position="98"/>
        <end position="117"/>
    </location>
</feature>
<keyword evidence="9" id="KW-1185">Reference proteome</keyword>
<evidence type="ECO:0000256" key="3">
    <source>
        <dbReference type="ARBA" id="ARBA00022692"/>
    </source>
</evidence>
<dbReference type="Proteomes" id="UP000186351">
    <property type="component" value="Chromosome"/>
</dbReference>
<feature type="domain" description="EamA" evidence="7">
    <location>
        <begin position="155"/>
        <end position="291"/>
    </location>
</feature>
<dbReference type="EMBL" id="CP015402">
    <property type="protein sequence ID" value="ANU63951.1"/>
    <property type="molecule type" value="Genomic_DNA"/>
</dbReference>
<evidence type="ECO:0000259" key="7">
    <source>
        <dbReference type="Pfam" id="PF00892"/>
    </source>
</evidence>
<feature type="domain" description="EamA" evidence="7">
    <location>
        <begin position="6"/>
        <end position="140"/>
    </location>
</feature>
<dbReference type="KEGG" id="pary:A4V02_09595"/>
<accession>A0A1B1SAY6</accession>
<dbReference type="GeneID" id="65537121"/>
<dbReference type="AlphaFoldDB" id="A0A1B1SAY6"/>
<feature type="transmembrane region" description="Helical" evidence="6">
    <location>
        <begin position="274"/>
        <end position="292"/>
    </location>
</feature>
<comment type="similarity">
    <text evidence="2">Belongs to the EamA transporter family.</text>
</comment>
<name>A0A1B1SAY6_9BACT</name>
<dbReference type="STRING" id="1796646.A4V02_09595"/>
<keyword evidence="3 6" id="KW-0812">Transmembrane</keyword>